<sequence length="128" mass="15370">MSYCWTLLPCHWVLRHWVECSHDSSQEIQLSLPRNHRYSQRPLTDKPKSRSRSTREREKWPLITRCWDSLLWWEFPLHLVVYHRLRSRSTSTLTASFTSRPVTRALARSSRLSSSHPVVSARTRLRTW</sequence>
<name>A0A8D8PQS3_9HEMI</name>
<evidence type="ECO:0000256" key="1">
    <source>
        <dbReference type="SAM" id="MobiDB-lite"/>
    </source>
</evidence>
<dbReference type="EMBL" id="HBUF01018622">
    <property type="protein sequence ID" value="CAG6610491.1"/>
    <property type="molecule type" value="Transcribed_RNA"/>
</dbReference>
<dbReference type="EMBL" id="HBUF01018625">
    <property type="protein sequence ID" value="CAG6610502.1"/>
    <property type="molecule type" value="Transcribed_RNA"/>
</dbReference>
<reference evidence="2" key="1">
    <citation type="submission" date="2021-05" db="EMBL/GenBank/DDBJ databases">
        <authorList>
            <person name="Alioto T."/>
            <person name="Alioto T."/>
            <person name="Gomez Garrido J."/>
        </authorList>
    </citation>
    <scope>NUCLEOTIDE SEQUENCE</scope>
</reference>
<feature type="region of interest" description="Disordered" evidence="1">
    <location>
        <begin position="38"/>
        <end position="57"/>
    </location>
</feature>
<dbReference type="EMBL" id="HBUF01018621">
    <property type="protein sequence ID" value="CAG6610487.1"/>
    <property type="molecule type" value="Transcribed_RNA"/>
</dbReference>
<dbReference type="AlphaFoldDB" id="A0A8D8PQS3"/>
<feature type="compositionally biased region" description="Basic and acidic residues" evidence="1">
    <location>
        <begin position="43"/>
        <end position="57"/>
    </location>
</feature>
<dbReference type="EMBL" id="HBUF01263540">
    <property type="protein sequence ID" value="CAG6683550.1"/>
    <property type="molecule type" value="Transcribed_RNA"/>
</dbReference>
<accession>A0A8D8PQS3</accession>
<dbReference type="EMBL" id="HBUF01341229">
    <property type="protein sequence ID" value="CAG6703864.1"/>
    <property type="molecule type" value="Transcribed_RNA"/>
</dbReference>
<protein>
    <submittedName>
        <fullName evidence="2">Uncharacterized protein</fullName>
    </submittedName>
</protein>
<dbReference type="EMBL" id="HBUF01624232">
    <property type="protein sequence ID" value="CAG6781707.1"/>
    <property type="molecule type" value="Transcribed_RNA"/>
</dbReference>
<dbReference type="EMBL" id="HBUF01341226">
    <property type="protein sequence ID" value="CAG6703858.1"/>
    <property type="molecule type" value="Transcribed_RNA"/>
</dbReference>
<dbReference type="EMBL" id="HBUF01018623">
    <property type="protein sequence ID" value="CAG6610495.1"/>
    <property type="molecule type" value="Transcribed_RNA"/>
</dbReference>
<organism evidence="2">
    <name type="scientific">Cacopsylla melanoneura</name>
    <dbReference type="NCBI Taxonomy" id="428564"/>
    <lineage>
        <taxon>Eukaryota</taxon>
        <taxon>Metazoa</taxon>
        <taxon>Ecdysozoa</taxon>
        <taxon>Arthropoda</taxon>
        <taxon>Hexapoda</taxon>
        <taxon>Insecta</taxon>
        <taxon>Pterygota</taxon>
        <taxon>Neoptera</taxon>
        <taxon>Paraneoptera</taxon>
        <taxon>Hemiptera</taxon>
        <taxon>Sternorrhyncha</taxon>
        <taxon>Psylloidea</taxon>
        <taxon>Psyllidae</taxon>
        <taxon>Psyllinae</taxon>
        <taxon>Cacopsylla</taxon>
    </lineage>
</organism>
<dbReference type="EMBL" id="HBUF01341230">
    <property type="protein sequence ID" value="CAG6703866.1"/>
    <property type="molecule type" value="Transcribed_RNA"/>
</dbReference>
<dbReference type="EMBL" id="HBUF01624234">
    <property type="protein sequence ID" value="CAG6781711.1"/>
    <property type="molecule type" value="Transcribed_RNA"/>
</dbReference>
<evidence type="ECO:0000313" key="2">
    <source>
        <dbReference type="EMBL" id="CAG6610495.1"/>
    </source>
</evidence>
<dbReference type="EMBL" id="HBUF01341228">
    <property type="protein sequence ID" value="CAG6703862.1"/>
    <property type="molecule type" value="Transcribed_RNA"/>
</dbReference>
<dbReference type="EMBL" id="HBUF01624233">
    <property type="protein sequence ID" value="CAG6781709.1"/>
    <property type="molecule type" value="Transcribed_RNA"/>
</dbReference>
<dbReference type="EMBL" id="HBUF01624231">
    <property type="protein sequence ID" value="CAG6781705.1"/>
    <property type="molecule type" value="Transcribed_RNA"/>
</dbReference>
<dbReference type="EMBL" id="HBUF01263542">
    <property type="protein sequence ID" value="CAG6683562.1"/>
    <property type="molecule type" value="Transcribed_RNA"/>
</dbReference>
<dbReference type="EMBL" id="HBUF01341227">
    <property type="protein sequence ID" value="CAG6703860.1"/>
    <property type="molecule type" value="Transcribed_RNA"/>
</dbReference>
<dbReference type="EMBL" id="HBUF01018624">
    <property type="protein sequence ID" value="CAG6610498.1"/>
    <property type="molecule type" value="Transcribed_RNA"/>
</dbReference>
<dbReference type="EMBL" id="HBUF01624230">
    <property type="protein sequence ID" value="CAG6781703.1"/>
    <property type="molecule type" value="Transcribed_RNA"/>
</dbReference>
<dbReference type="EMBL" id="HBUF01263541">
    <property type="protein sequence ID" value="CAG6683556.1"/>
    <property type="molecule type" value="Transcribed_RNA"/>
</dbReference>
<proteinExistence type="predicted"/>